<evidence type="ECO:0000313" key="4">
    <source>
        <dbReference type="EMBL" id="RHD58180.1"/>
    </source>
</evidence>
<dbReference type="InterPro" id="IPR036291">
    <property type="entry name" value="NAD(P)-bd_dom_sf"/>
</dbReference>
<reference evidence="7 8" key="1">
    <citation type="submission" date="2018-08" db="EMBL/GenBank/DDBJ databases">
        <title>A genome reference for cultivated species of the human gut microbiota.</title>
        <authorList>
            <person name="Zou Y."/>
            <person name="Xue W."/>
            <person name="Luo G."/>
        </authorList>
    </citation>
    <scope>NUCLEOTIDE SEQUENCE [LARGE SCALE GENOMIC DNA]</scope>
    <source>
        <strain evidence="6 9">AF39-11</strain>
        <strain evidence="5 10">AM17-44</strain>
        <strain evidence="4 8">AM31-10</strain>
        <strain evidence="3 7">OM06-2</strain>
    </source>
</reference>
<dbReference type="AlphaFoldDB" id="A0A3E4ZD03"/>
<accession>A0A3E4ZD03</accession>
<organism evidence="3 7">
    <name type="scientific">Phocaeicola plebeius</name>
    <dbReference type="NCBI Taxonomy" id="310297"/>
    <lineage>
        <taxon>Bacteria</taxon>
        <taxon>Pseudomonadati</taxon>
        <taxon>Bacteroidota</taxon>
        <taxon>Bacteroidia</taxon>
        <taxon>Bacteroidales</taxon>
        <taxon>Bacteroidaceae</taxon>
        <taxon>Phocaeicola</taxon>
    </lineage>
</organism>
<evidence type="ECO:0000313" key="8">
    <source>
        <dbReference type="Proteomes" id="UP000284361"/>
    </source>
</evidence>
<protein>
    <submittedName>
        <fullName evidence="3">DUF2520 domain-containing protein</fullName>
    </submittedName>
</protein>
<evidence type="ECO:0000313" key="10">
    <source>
        <dbReference type="Proteomes" id="UP000284998"/>
    </source>
</evidence>
<dbReference type="Gene3D" id="1.10.1040.20">
    <property type="entry name" value="ProC-like, C-terminal domain"/>
    <property type="match status" value="1"/>
</dbReference>
<dbReference type="EMBL" id="QROI01000012">
    <property type="protein sequence ID" value="RHL15145.1"/>
    <property type="molecule type" value="Genomic_DNA"/>
</dbReference>
<dbReference type="InterPro" id="IPR008927">
    <property type="entry name" value="6-PGluconate_DH-like_C_sf"/>
</dbReference>
<dbReference type="Proteomes" id="UP000260814">
    <property type="component" value="Unassembled WGS sequence"/>
</dbReference>
<dbReference type="PANTHER" id="PTHR40459">
    <property type="entry name" value="CONSERVED HYPOTHETICAL ALANINE AND LEUCINE RICH PROTEIN"/>
    <property type="match status" value="1"/>
</dbReference>
<dbReference type="InterPro" id="IPR018931">
    <property type="entry name" value="DUF2520"/>
</dbReference>
<dbReference type="Pfam" id="PF10728">
    <property type="entry name" value="DUF2520"/>
    <property type="match status" value="1"/>
</dbReference>
<feature type="domain" description="Pyrroline-5-carboxylate reductase catalytic N-terminal" evidence="1">
    <location>
        <begin position="9"/>
        <end position="86"/>
    </location>
</feature>
<evidence type="ECO:0000313" key="9">
    <source>
        <dbReference type="Proteomes" id="UP000284916"/>
    </source>
</evidence>
<sequence length="265" mass="29972">MMNKKDFSIVCIGAGNVATHLAQALQQKGFHLSQIYSRTQESAQALAQTLGCAWTTCLKQVDEHADLYIVSVKDAVLETVISQLAHCNPDALYLHTAGSMPMEVWKGKFKNYGVAYPMQTFSKQREANFEEVPFFLEANSPQNLSLLQEIAGGLSPKVYNASSEQRKYLHIAAVFACNFSNHMYAICQHLLQAQHLPFESMLPLIDETARKVHELSPVEAQTGPARRYDENVINRHLNMLEEEPKLAEIYRLLSEHIHLYEITNH</sequence>
<dbReference type="EMBL" id="QSTW01000002">
    <property type="protein sequence ID" value="RGM92972.1"/>
    <property type="molecule type" value="Genomic_DNA"/>
</dbReference>
<feature type="domain" description="DUF2520" evidence="2">
    <location>
        <begin position="132"/>
        <end position="256"/>
    </location>
</feature>
<dbReference type="InterPro" id="IPR037108">
    <property type="entry name" value="TM1727-like_C_sf"/>
</dbReference>
<evidence type="ECO:0000259" key="1">
    <source>
        <dbReference type="Pfam" id="PF03807"/>
    </source>
</evidence>
<dbReference type="RefSeq" id="WP_117700712.1">
    <property type="nucleotide sequence ID" value="NZ_CAUWCJ010000017.1"/>
</dbReference>
<dbReference type="PANTHER" id="PTHR40459:SF1">
    <property type="entry name" value="CONSERVED HYPOTHETICAL ALANINE AND LEUCINE RICH PROTEIN"/>
    <property type="match status" value="1"/>
</dbReference>
<dbReference type="Pfam" id="PF03807">
    <property type="entry name" value="F420_oxidored"/>
    <property type="match status" value="1"/>
</dbReference>
<dbReference type="SUPFAM" id="SSF48179">
    <property type="entry name" value="6-phosphogluconate dehydrogenase C-terminal domain-like"/>
    <property type="match status" value="1"/>
</dbReference>
<dbReference type="Gene3D" id="3.40.50.720">
    <property type="entry name" value="NAD(P)-binding Rossmann-like Domain"/>
    <property type="match status" value="1"/>
</dbReference>
<proteinExistence type="predicted"/>
<evidence type="ECO:0000259" key="2">
    <source>
        <dbReference type="Pfam" id="PF10728"/>
    </source>
</evidence>
<dbReference type="InterPro" id="IPR028939">
    <property type="entry name" value="P5C_Rdtase_cat_N"/>
</dbReference>
<evidence type="ECO:0000313" key="5">
    <source>
        <dbReference type="EMBL" id="RHH44799.1"/>
    </source>
</evidence>
<comment type="caution">
    <text evidence="3">The sequence shown here is derived from an EMBL/GenBank/DDBJ whole genome shotgun (WGS) entry which is preliminary data.</text>
</comment>
<dbReference type="EMBL" id="QRJS01000016">
    <property type="protein sequence ID" value="RHH44799.1"/>
    <property type="molecule type" value="Genomic_DNA"/>
</dbReference>
<gene>
    <name evidence="6" type="ORF">DW035_08870</name>
    <name evidence="5" type="ORF">DW204_08180</name>
    <name evidence="4" type="ORF">DW789_02935</name>
    <name evidence="3" type="ORF">DXB87_02790</name>
</gene>
<dbReference type="Proteomes" id="UP000284361">
    <property type="component" value="Unassembled WGS sequence"/>
</dbReference>
<evidence type="ECO:0000313" key="6">
    <source>
        <dbReference type="EMBL" id="RHL15145.1"/>
    </source>
</evidence>
<evidence type="ECO:0000313" key="7">
    <source>
        <dbReference type="Proteomes" id="UP000260814"/>
    </source>
</evidence>
<dbReference type="Proteomes" id="UP000284916">
    <property type="component" value="Unassembled WGS sequence"/>
</dbReference>
<dbReference type="EMBL" id="QSJG01000003">
    <property type="protein sequence ID" value="RHD58180.1"/>
    <property type="molecule type" value="Genomic_DNA"/>
</dbReference>
<name>A0A3E4ZD03_9BACT</name>
<dbReference type="Proteomes" id="UP000284998">
    <property type="component" value="Unassembled WGS sequence"/>
</dbReference>
<dbReference type="SUPFAM" id="SSF51735">
    <property type="entry name" value="NAD(P)-binding Rossmann-fold domains"/>
    <property type="match status" value="1"/>
</dbReference>
<evidence type="ECO:0000313" key="3">
    <source>
        <dbReference type="EMBL" id="RGM92972.1"/>
    </source>
</evidence>